<feature type="transmembrane region" description="Helical" evidence="1">
    <location>
        <begin position="45"/>
        <end position="61"/>
    </location>
</feature>
<proteinExistence type="predicted"/>
<accession>A0A6V7VBM4</accession>
<evidence type="ECO:0000313" key="2">
    <source>
        <dbReference type="EMBL" id="CAD2172232.1"/>
    </source>
</evidence>
<comment type="caution">
    <text evidence="2">The sequence shown here is derived from an EMBL/GenBank/DDBJ whole genome shotgun (WGS) entry which is preliminary data.</text>
</comment>
<keyword evidence="1" id="KW-0472">Membrane</keyword>
<sequence>MEEAKNSTAQMARKKIFFSMCATSLFGIFFFSSLIFAYFSIQSPAHFSFLVFSFLFSHLPLTRRRTPHSF</sequence>
<gene>
    <name evidence="2" type="ORF">MENT_LOCUS23772</name>
</gene>
<dbReference type="AlphaFoldDB" id="A0A6V7VBM4"/>
<evidence type="ECO:0000256" key="1">
    <source>
        <dbReference type="SAM" id="Phobius"/>
    </source>
</evidence>
<dbReference type="Proteomes" id="UP000580250">
    <property type="component" value="Unassembled WGS sequence"/>
</dbReference>
<organism evidence="2 3">
    <name type="scientific">Meloidogyne enterolobii</name>
    <name type="common">Root-knot nematode worm</name>
    <name type="synonym">Meloidogyne mayaguensis</name>
    <dbReference type="NCBI Taxonomy" id="390850"/>
    <lineage>
        <taxon>Eukaryota</taxon>
        <taxon>Metazoa</taxon>
        <taxon>Ecdysozoa</taxon>
        <taxon>Nematoda</taxon>
        <taxon>Chromadorea</taxon>
        <taxon>Rhabditida</taxon>
        <taxon>Tylenchina</taxon>
        <taxon>Tylenchomorpha</taxon>
        <taxon>Tylenchoidea</taxon>
        <taxon>Meloidogynidae</taxon>
        <taxon>Meloidogyninae</taxon>
        <taxon>Meloidogyne</taxon>
    </lineage>
</organism>
<keyword evidence="1" id="KW-0812">Transmembrane</keyword>
<evidence type="ECO:0000313" key="3">
    <source>
        <dbReference type="Proteomes" id="UP000580250"/>
    </source>
</evidence>
<feature type="transmembrane region" description="Helical" evidence="1">
    <location>
        <begin position="16"/>
        <end position="39"/>
    </location>
</feature>
<reference evidence="2 3" key="1">
    <citation type="submission" date="2020-08" db="EMBL/GenBank/DDBJ databases">
        <authorList>
            <person name="Koutsovoulos G."/>
            <person name="Danchin GJ E."/>
        </authorList>
    </citation>
    <scope>NUCLEOTIDE SEQUENCE [LARGE SCALE GENOMIC DNA]</scope>
</reference>
<protein>
    <submittedName>
        <fullName evidence="2">Uncharacterized protein</fullName>
    </submittedName>
</protein>
<keyword evidence="1" id="KW-1133">Transmembrane helix</keyword>
<dbReference type="EMBL" id="CAJEWN010000197">
    <property type="protein sequence ID" value="CAD2172232.1"/>
    <property type="molecule type" value="Genomic_DNA"/>
</dbReference>
<name>A0A6V7VBM4_MELEN</name>